<gene>
    <name evidence="4" type="ORF">QSP1433_LOCUS16762</name>
</gene>
<evidence type="ECO:0000256" key="2">
    <source>
        <dbReference type="ARBA" id="ARBA00023043"/>
    </source>
</evidence>
<dbReference type="InterPro" id="IPR036770">
    <property type="entry name" value="Ankyrin_rpt-contain_sf"/>
</dbReference>
<name>A0A7S2SQV8_9STRA</name>
<dbReference type="PANTHER" id="PTHR24180">
    <property type="entry name" value="CYCLIN-DEPENDENT KINASE INHIBITOR 2C-RELATED"/>
    <property type="match status" value="1"/>
</dbReference>
<evidence type="ECO:0000256" key="1">
    <source>
        <dbReference type="ARBA" id="ARBA00022737"/>
    </source>
</evidence>
<dbReference type="PANTHER" id="PTHR24180:SF45">
    <property type="entry name" value="POLY [ADP-RIBOSE] POLYMERASE TANKYRASE"/>
    <property type="match status" value="1"/>
</dbReference>
<dbReference type="AlphaFoldDB" id="A0A7S2SQV8"/>
<dbReference type="SMART" id="SM00248">
    <property type="entry name" value="ANK"/>
    <property type="match status" value="5"/>
</dbReference>
<protein>
    <submittedName>
        <fullName evidence="4">Uncharacterized protein</fullName>
    </submittedName>
</protein>
<keyword evidence="1" id="KW-0677">Repeat</keyword>
<keyword evidence="2" id="KW-0040">ANK repeat</keyword>
<sequence length="366" mass="40900">MNLESLEQAILGDDVLLVVKILDKLKVKQKEAERMMGAYSNFINRPFNENVGMNALHLACQTGNSLIIAKVLSHNPDLVKMDGKLRLPIHCACESGKLDAVKRLVEKLDEKNYTSKVILMKDKRNLTPLHVSCKNPEMLKLLAGYARFPQDVWNCDGLLRTIVLSPNGFTLLHALHETCDGENVDKTFLNKRYGDDERTLFIMTCEAGCEKTARLLLKLGADPTLTDTEGQNGMHWACCLGHDDLIEWLSTLLDGALASCKDENGKIPSDYIVRSDDESSCEDEVIPEHAKIGLFKALGNESRKISWRNEEAMLQAMEEAENENPPDIAKPQPGLPDHGNVSWRSDRATLTKAMDDETETLNKLVI</sequence>
<dbReference type="EMBL" id="HBHK01026646">
    <property type="protein sequence ID" value="CAD9706463.1"/>
    <property type="molecule type" value="Transcribed_RNA"/>
</dbReference>
<evidence type="ECO:0000313" key="4">
    <source>
        <dbReference type="EMBL" id="CAD9706463.1"/>
    </source>
</evidence>
<reference evidence="4" key="1">
    <citation type="submission" date="2021-01" db="EMBL/GenBank/DDBJ databases">
        <authorList>
            <person name="Corre E."/>
            <person name="Pelletier E."/>
            <person name="Niang G."/>
            <person name="Scheremetjew M."/>
            <person name="Finn R."/>
            <person name="Kale V."/>
            <person name="Holt S."/>
            <person name="Cochrane G."/>
            <person name="Meng A."/>
            <person name="Brown T."/>
            <person name="Cohen L."/>
        </authorList>
    </citation>
    <scope>NUCLEOTIDE SEQUENCE</scope>
    <source>
        <strain evidence="4">NY070348D</strain>
    </source>
</reference>
<dbReference type="SUPFAM" id="SSF48403">
    <property type="entry name" value="Ankyrin repeat"/>
    <property type="match status" value="1"/>
</dbReference>
<accession>A0A7S2SQV8</accession>
<dbReference type="InterPro" id="IPR051637">
    <property type="entry name" value="Ank_repeat_dom-contain_49"/>
</dbReference>
<dbReference type="Pfam" id="PF12796">
    <property type="entry name" value="Ank_2"/>
    <property type="match status" value="2"/>
</dbReference>
<feature type="region of interest" description="Disordered" evidence="3">
    <location>
        <begin position="319"/>
        <end position="342"/>
    </location>
</feature>
<organism evidence="4">
    <name type="scientific">Mucochytrium quahogii</name>
    <dbReference type="NCBI Taxonomy" id="96639"/>
    <lineage>
        <taxon>Eukaryota</taxon>
        <taxon>Sar</taxon>
        <taxon>Stramenopiles</taxon>
        <taxon>Bigyra</taxon>
        <taxon>Labyrinthulomycetes</taxon>
        <taxon>Thraustochytrida</taxon>
        <taxon>Thraustochytriidae</taxon>
        <taxon>Mucochytrium</taxon>
    </lineage>
</organism>
<dbReference type="InterPro" id="IPR002110">
    <property type="entry name" value="Ankyrin_rpt"/>
</dbReference>
<evidence type="ECO:0000256" key="3">
    <source>
        <dbReference type="SAM" id="MobiDB-lite"/>
    </source>
</evidence>
<dbReference type="Gene3D" id="1.25.40.20">
    <property type="entry name" value="Ankyrin repeat-containing domain"/>
    <property type="match status" value="2"/>
</dbReference>
<proteinExistence type="predicted"/>